<feature type="non-terminal residue" evidence="2">
    <location>
        <position position="1"/>
    </location>
</feature>
<feature type="compositionally biased region" description="Basic residues" evidence="1">
    <location>
        <begin position="307"/>
        <end position="319"/>
    </location>
</feature>
<feature type="compositionally biased region" description="Basic and acidic residues" evidence="1">
    <location>
        <begin position="335"/>
        <end position="346"/>
    </location>
</feature>
<feature type="compositionally biased region" description="Basic residues" evidence="1">
    <location>
        <begin position="374"/>
        <end position="387"/>
    </location>
</feature>
<reference evidence="2" key="1">
    <citation type="submission" date="2020-02" db="EMBL/GenBank/DDBJ databases">
        <authorList>
            <person name="Meier V. D."/>
        </authorList>
    </citation>
    <scope>NUCLEOTIDE SEQUENCE</scope>
    <source>
        <strain evidence="2">AVDCRST_MAG64</strain>
    </source>
</reference>
<feature type="compositionally biased region" description="Basic and acidic residues" evidence="1">
    <location>
        <begin position="52"/>
        <end position="69"/>
    </location>
</feature>
<feature type="compositionally biased region" description="Basic and acidic residues" evidence="1">
    <location>
        <begin position="78"/>
        <end position="100"/>
    </location>
</feature>
<feature type="non-terminal residue" evidence="2">
    <location>
        <position position="440"/>
    </location>
</feature>
<evidence type="ECO:0000313" key="2">
    <source>
        <dbReference type="EMBL" id="CAA9387693.1"/>
    </source>
</evidence>
<organism evidence="2">
    <name type="scientific">uncultured Phycisphaerae bacterium</name>
    <dbReference type="NCBI Taxonomy" id="904963"/>
    <lineage>
        <taxon>Bacteria</taxon>
        <taxon>Pseudomonadati</taxon>
        <taxon>Planctomycetota</taxon>
        <taxon>Phycisphaerae</taxon>
        <taxon>environmental samples</taxon>
    </lineage>
</organism>
<dbReference type="EMBL" id="CADCUQ010000243">
    <property type="protein sequence ID" value="CAA9387693.1"/>
    <property type="molecule type" value="Genomic_DNA"/>
</dbReference>
<gene>
    <name evidence="2" type="ORF">AVDCRST_MAG64-1119</name>
</gene>
<protein>
    <submittedName>
        <fullName evidence="2">Urea ABC transporter, substrate binding protein UrtA</fullName>
    </submittedName>
</protein>
<name>A0A6J4NL18_9BACT</name>
<proteinExistence type="predicted"/>
<feature type="compositionally biased region" description="Acidic residues" evidence="1">
    <location>
        <begin position="293"/>
        <end position="302"/>
    </location>
</feature>
<feature type="compositionally biased region" description="Low complexity" evidence="1">
    <location>
        <begin position="142"/>
        <end position="153"/>
    </location>
</feature>
<sequence length="440" mass="49771">VTRISEQRTARRDSRRRRRPALPRPAARPPGGGRGARVARPPAADALTRRRQVPDGRGQHDRPGGDGRLRHGRPAALGDRHDGDQRDRLGRGRAARDRADQRRRRHPRAQDQDHPGGRRQRLADVRREGEETAGQRQGRGGLRLLDQRQPQGRAPRLREGERDALLPDVLRGPGGLEERHLHRPGGDPADHLGPELGPQGEGGQDVLPDRLGLHLAAHEQQDRPVPHRALPAGLLRRRRGVLPAGPHELRLADQQGEAEEARVHLLDRGRRVERQLVQAAQGRRHHRRVAREEEPDPADDLDDRGRDPRHRRRERRRVLRLHEVLPEPGQPQQQEVRRRLQGDARVRLGHRRRHAGGLPGAVAVEADGREGRQLRRRQDRRRVRGRRVQGGARGLREDPQEPPPVVQGPHRADEGRRPVHDDRRVPEADRAGPVPQGLSV</sequence>
<accession>A0A6J4NL18</accession>
<feature type="compositionally biased region" description="Basic and acidic residues" evidence="1">
    <location>
        <begin position="410"/>
        <end position="430"/>
    </location>
</feature>
<feature type="compositionally biased region" description="Basic and acidic residues" evidence="1">
    <location>
        <begin position="1"/>
        <end position="12"/>
    </location>
</feature>
<feature type="compositionally biased region" description="Basic and acidic residues" evidence="1">
    <location>
        <begin position="108"/>
        <end position="130"/>
    </location>
</feature>
<feature type="region of interest" description="Disordered" evidence="1">
    <location>
        <begin position="278"/>
        <end position="440"/>
    </location>
</feature>
<feature type="compositionally biased region" description="Basic and acidic residues" evidence="1">
    <location>
        <begin position="156"/>
        <end position="165"/>
    </location>
</feature>
<dbReference type="AlphaFoldDB" id="A0A6J4NL18"/>
<feature type="region of interest" description="Disordered" evidence="1">
    <location>
        <begin position="1"/>
        <end position="207"/>
    </location>
</feature>
<evidence type="ECO:0000256" key="1">
    <source>
        <dbReference type="SAM" id="MobiDB-lite"/>
    </source>
</evidence>
<feature type="compositionally biased region" description="Basic and acidic residues" evidence="1">
    <location>
        <begin position="176"/>
        <end position="193"/>
    </location>
</feature>